<evidence type="ECO:0000256" key="1">
    <source>
        <dbReference type="SAM" id="MobiDB-lite"/>
    </source>
</evidence>
<dbReference type="Proteomes" id="UP000018144">
    <property type="component" value="Unassembled WGS sequence"/>
</dbReference>
<keyword evidence="3" id="KW-1185">Reference proteome</keyword>
<dbReference type="OrthoDB" id="5370057at2759"/>
<protein>
    <submittedName>
        <fullName evidence="2">Uncharacterized protein</fullName>
    </submittedName>
</protein>
<dbReference type="AlphaFoldDB" id="U4L553"/>
<name>U4L553_PYROM</name>
<evidence type="ECO:0000313" key="3">
    <source>
        <dbReference type="Proteomes" id="UP000018144"/>
    </source>
</evidence>
<gene>
    <name evidence="2" type="ORF">PCON_04762</name>
</gene>
<feature type="region of interest" description="Disordered" evidence="1">
    <location>
        <begin position="1"/>
        <end position="91"/>
    </location>
</feature>
<organism evidence="2 3">
    <name type="scientific">Pyronema omphalodes (strain CBS 100304)</name>
    <name type="common">Pyronema confluens</name>
    <dbReference type="NCBI Taxonomy" id="1076935"/>
    <lineage>
        <taxon>Eukaryota</taxon>
        <taxon>Fungi</taxon>
        <taxon>Dikarya</taxon>
        <taxon>Ascomycota</taxon>
        <taxon>Pezizomycotina</taxon>
        <taxon>Pezizomycetes</taxon>
        <taxon>Pezizales</taxon>
        <taxon>Pyronemataceae</taxon>
        <taxon>Pyronema</taxon>
    </lineage>
</organism>
<proteinExistence type="predicted"/>
<evidence type="ECO:0000313" key="2">
    <source>
        <dbReference type="EMBL" id="CCX05175.1"/>
    </source>
</evidence>
<sequence length="115" mass="12945">MASPSKLASVALITESTGGGNNSNNAPTEQFTAPPLVRRSTHNYEHDSAEFFGGRRHTSEDPQLSSEKPAGADEMQRAFHNRRQSFDREDQKRLQYEYLLRKGEENQKKGFSESA</sequence>
<dbReference type="EMBL" id="HF935235">
    <property type="protein sequence ID" value="CCX05175.1"/>
    <property type="molecule type" value="Genomic_DNA"/>
</dbReference>
<accession>U4L553</accession>
<reference evidence="2 3" key="1">
    <citation type="journal article" date="2013" name="PLoS Genet.">
        <title>The genome and development-dependent transcriptomes of Pyronema confluens: a window into fungal evolution.</title>
        <authorList>
            <person name="Traeger S."/>
            <person name="Altegoer F."/>
            <person name="Freitag M."/>
            <person name="Gabaldon T."/>
            <person name="Kempken F."/>
            <person name="Kumar A."/>
            <person name="Marcet-Houben M."/>
            <person name="Poggeler S."/>
            <person name="Stajich J.E."/>
            <person name="Nowrousian M."/>
        </authorList>
    </citation>
    <scope>NUCLEOTIDE SEQUENCE [LARGE SCALE GENOMIC DNA]</scope>
    <source>
        <strain evidence="3">CBS 100304</strain>
        <tissue evidence="2">Vegetative mycelium</tissue>
    </source>
</reference>